<dbReference type="Gene3D" id="3.30.1150.10">
    <property type="match status" value="1"/>
</dbReference>
<sequence>MFAVFKNAIGNLVKKCMLVFTYLPDGKNARQQYIIAISAAVGIHLIMAIVLMLNTDFSPKAKPTPKPQMQVIDAVVIDQSKLKQQVDKLKKQKQAIKKREDDRIKELERRADDAAKKRKREAQKIKDLEKQRKKKEAEKKKADDAAKTSRAKAATEEKKRKKKEQERKQAEKAASDAKAKRLKEEKAEKDAAEKRRRKKLADDKRKKEAAERAEQERMLEQQMLEEMASRDSARSQQVMGEVQKYSALIISTVNRNLIKDESMRGKTCTVKVTLAQSGYVINAKAGKGDRGVCDAAIKAVYKARQLPMSKDPEVFNQLKDLSLIIEPEFN</sequence>
<protein>
    <submittedName>
        <fullName evidence="3">Cell envelope integrity protein TolA</fullName>
    </submittedName>
</protein>
<feature type="transmembrane region" description="Helical" evidence="2">
    <location>
        <begin position="33"/>
        <end position="53"/>
    </location>
</feature>
<feature type="compositionally biased region" description="Basic and acidic residues" evidence="1">
    <location>
        <begin position="122"/>
        <end position="193"/>
    </location>
</feature>
<evidence type="ECO:0000256" key="2">
    <source>
        <dbReference type="SAM" id="Phobius"/>
    </source>
</evidence>
<keyword evidence="2" id="KW-0472">Membrane</keyword>
<keyword evidence="2" id="KW-0812">Transmembrane</keyword>
<reference evidence="4" key="1">
    <citation type="submission" date="2023-09" db="EMBL/GenBank/DDBJ databases">
        <authorList>
            <person name="Li S."/>
            <person name="Li X."/>
            <person name="Zhang C."/>
            <person name="Zhao Z."/>
        </authorList>
    </citation>
    <scope>NUCLEOTIDE SEQUENCE [LARGE SCALE GENOMIC DNA]</scope>
    <source>
        <strain evidence="4">SQ149</strain>
    </source>
</reference>
<dbReference type="RefSeq" id="WP_348393028.1">
    <property type="nucleotide sequence ID" value="NZ_CP134145.1"/>
</dbReference>
<keyword evidence="4" id="KW-1185">Reference proteome</keyword>
<keyword evidence="2" id="KW-1133">Transmembrane helix</keyword>
<feature type="region of interest" description="Disordered" evidence="1">
    <location>
        <begin position="107"/>
        <end position="216"/>
    </location>
</feature>
<dbReference type="SUPFAM" id="SSF74653">
    <property type="entry name" value="TolA/TonB C-terminal domain"/>
    <property type="match status" value="1"/>
</dbReference>
<evidence type="ECO:0000313" key="3">
    <source>
        <dbReference type="EMBL" id="WNC73918.1"/>
    </source>
</evidence>
<dbReference type="InterPro" id="IPR014161">
    <property type="entry name" value="Tol-Pal_TolA"/>
</dbReference>
<dbReference type="Proteomes" id="UP001258994">
    <property type="component" value="Chromosome"/>
</dbReference>
<dbReference type="Pfam" id="PF06519">
    <property type="entry name" value="TolA"/>
    <property type="match status" value="1"/>
</dbReference>
<feature type="compositionally biased region" description="Basic and acidic residues" evidence="1">
    <location>
        <begin position="200"/>
        <end position="216"/>
    </location>
</feature>
<dbReference type="NCBIfam" id="TIGR02794">
    <property type="entry name" value="tolA_full"/>
    <property type="match status" value="1"/>
</dbReference>
<proteinExistence type="predicted"/>
<name>A0ABY9TZX8_9GAMM</name>
<evidence type="ECO:0000313" key="4">
    <source>
        <dbReference type="Proteomes" id="UP001258994"/>
    </source>
</evidence>
<dbReference type="EMBL" id="CP134145">
    <property type="protein sequence ID" value="WNC73918.1"/>
    <property type="molecule type" value="Genomic_DNA"/>
</dbReference>
<gene>
    <name evidence="3" type="primary">tolA</name>
    <name evidence="3" type="ORF">RGQ13_07970</name>
</gene>
<organism evidence="3 4">
    <name type="scientific">Thalassotalea psychrophila</name>
    <dbReference type="NCBI Taxonomy" id="3065647"/>
    <lineage>
        <taxon>Bacteria</taxon>
        <taxon>Pseudomonadati</taxon>
        <taxon>Pseudomonadota</taxon>
        <taxon>Gammaproteobacteria</taxon>
        <taxon>Alteromonadales</taxon>
        <taxon>Colwelliaceae</taxon>
        <taxon>Thalassotalea</taxon>
    </lineage>
</organism>
<evidence type="ECO:0000256" key="1">
    <source>
        <dbReference type="SAM" id="MobiDB-lite"/>
    </source>
</evidence>
<accession>A0ABY9TZX8</accession>